<gene>
    <name evidence="1" type="ORF">SAMN05443575_1791</name>
</gene>
<evidence type="ECO:0000313" key="2">
    <source>
        <dbReference type="Proteomes" id="UP000186132"/>
    </source>
</evidence>
<protein>
    <submittedName>
        <fullName evidence="1">Uncharacterized protein</fullName>
    </submittedName>
</protein>
<reference evidence="1 2" key="1">
    <citation type="submission" date="2016-11" db="EMBL/GenBank/DDBJ databases">
        <authorList>
            <person name="Jaros S."/>
            <person name="Januszkiewicz K."/>
            <person name="Wedrychowicz H."/>
        </authorList>
    </citation>
    <scope>NUCLEOTIDE SEQUENCE [LARGE SCALE GENOMIC DNA]</scope>
    <source>
        <strain evidence="1 2">DSM 45627</strain>
    </source>
</reference>
<dbReference type="AlphaFoldDB" id="A0A1M5I817"/>
<accession>A0A1M5I817</accession>
<dbReference type="STRING" id="1206085.SAMN05443575_1791"/>
<proteinExistence type="predicted"/>
<sequence>MTNKISRRVARRRQLREFNRAFDKASPAMQQELVAAAARSGFYSR</sequence>
<organism evidence="1 2">
    <name type="scientific">Jatrophihabitans endophyticus</name>
    <dbReference type="NCBI Taxonomy" id="1206085"/>
    <lineage>
        <taxon>Bacteria</taxon>
        <taxon>Bacillati</taxon>
        <taxon>Actinomycetota</taxon>
        <taxon>Actinomycetes</taxon>
        <taxon>Jatrophihabitantales</taxon>
        <taxon>Jatrophihabitantaceae</taxon>
        <taxon>Jatrophihabitans</taxon>
    </lineage>
</organism>
<name>A0A1M5I817_9ACTN</name>
<dbReference type="EMBL" id="FQVU01000002">
    <property type="protein sequence ID" value="SHG24402.1"/>
    <property type="molecule type" value="Genomic_DNA"/>
</dbReference>
<evidence type="ECO:0000313" key="1">
    <source>
        <dbReference type="EMBL" id="SHG24402.1"/>
    </source>
</evidence>
<dbReference type="Proteomes" id="UP000186132">
    <property type="component" value="Unassembled WGS sequence"/>
</dbReference>
<keyword evidence="2" id="KW-1185">Reference proteome</keyword>
<dbReference type="RefSeq" id="WP_159440851.1">
    <property type="nucleotide sequence ID" value="NZ_FQVU01000002.1"/>
</dbReference>